<proteinExistence type="predicted"/>
<dbReference type="PROSITE" id="PS51502">
    <property type="entry name" value="S_R_A_B_BARREL"/>
    <property type="match status" value="1"/>
</dbReference>
<organism evidence="3 4">
    <name type="scientific">Croceivirga thetidis</name>
    <dbReference type="NCBI Taxonomy" id="2721623"/>
    <lineage>
        <taxon>Bacteria</taxon>
        <taxon>Pseudomonadati</taxon>
        <taxon>Bacteroidota</taxon>
        <taxon>Flavobacteriia</taxon>
        <taxon>Flavobacteriales</taxon>
        <taxon>Flavobacteriaceae</taxon>
        <taxon>Croceivirga</taxon>
    </lineage>
</organism>
<comment type="caution">
    <text evidence="3">The sequence shown here is derived from an EMBL/GenBank/DDBJ whole genome shotgun (WGS) entry which is preliminary data.</text>
</comment>
<sequence length="103" mass="12053">MKKWKLLICLIALGIFTKLEGQESKALKHVLLFDWSEEATEIQKDEVLNLFYGLVAKVDGMHHTRVEKLIKSSEEFDVVIFMTFENETSLQAYEKHPDHIKIF</sequence>
<comment type="subunit">
    <text evidence="1">Homodimer.</text>
</comment>
<dbReference type="RefSeq" id="WP_168552931.1">
    <property type="nucleotide sequence ID" value="NZ_JAAWWL010000002.1"/>
</dbReference>
<evidence type="ECO:0000256" key="1">
    <source>
        <dbReference type="ARBA" id="ARBA00011738"/>
    </source>
</evidence>
<dbReference type="PANTHER" id="PTHR33178">
    <property type="match status" value="1"/>
</dbReference>
<evidence type="ECO:0000259" key="2">
    <source>
        <dbReference type="PROSITE" id="PS51502"/>
    </source>
</evidence>
<accession>A0ABX1GS35</accession>
<dbReference type="InterPro" id="IPR013097">
    <property type="entry name" value="Dabb"/>
</dbReference>
<name>A0ABX1GS35_9FLAO</name>
<dbReference type="SUPFAM" id="SSF54909">
    <property type="entry name" value="Dimeric alpha+beta barrel"/>
    <property type="match status" value="1"/>
</dbReference>
<protein>
    <submittedName>
        <fullName evidence="3">Dabb family protein</fullName>
    </submittedName>
</protein>
<dbReference type="Pfam" id="PF07876">
    <property type="entry name" value="Dabb"/>
    <property type="match status" value="1"/>
</dbReference>
<dbReference type="Proteomes" id="UP000718451">
    <property type="component" value="Unassembled WGS sequence"/>
</dbReference>
<feature type="domain" description="Stress-response A/B barrel" evidence="2">
    <location>
        <begin position="27"/>
        <end position="103"/>
    </location>
</feature>
<dbReference type="Gene3D" id="3.30.70.100">
    <property type="match status" value="1"/>
</dbReference>
<keyword evidence="4" id="KW-1185">Reference proteome</keyword>
<dbReference type="PANTHER" id="PTHR33178:SF10">
    <property type="entry name" value="STRESS-RESPONSE A_B BARREL DOMAIN-CONTAINING PROTEIN"/>
    <property type="match status" value="1"/>
</dbReference>
<dbReference type="EMBL" id="JAAWWL010000002">
    <property type="protein sequence ID" value="NKI32754.1"/>
    <property type="molecule type" value="Genomic_DNA"/>
</dbReference>
<dbReference type="InterPro" id="IPR044662">
    <property type="entry name" value="HS1/DABB1-like"/>
</dbReference>
<evidence type="ECO:0000313" key="3">
    <source>
        <dbReference type="EMBL" id="NKI32754.1"/>
    </source>
</evidence>
<reference evidence="3 4" key="1">
    <citation type="submission" date="2020-04" db="EMBL/GenBank/DDBJ databases">
        <authorList>
            <person name="Yoon J."/>
        </authorList>
    </citation>
    <scope>NUCLEOTIDE SEQUENCE [LARGE SCALE GENOMIC DNA]</scope>
    <source>
        <strain evidence="3 4">DJ-13</strain>
    </source>
</reference>
<evidence type="ECO:0000313" key="4">
    <source>
        <dbReference type="Proteomes" id="UP000718451"/>
    </source>
</evidence>
<gene>
    <name evidence="3" type="ORF">HCU67_12425</name>
</gene>
<dbReference type="InterPro" id="IPR011008">
    <property type="entry name" value="Dimeric_a/b-barrel"/>
</dbReference>